<gene>
    <name evidence="1" type="ORF">DSO57_1037582</name>
</gene>
<accession>A0ACC2RPT5</accession>
<organism evidence="1 2">
    <name type="scientific">Entomophthora muscae</name>
    <dbReference type="NCBI Taxonomy" id="34485"/>
    <lineage>
        <taxon>Eukaryota</taxon>
        <taxon>Fungi</taxon>
        <taxon>Fungi incertae sedis</taxon>
        <taxon>Zoopagomycota</taxon>
        <taxon>Entomophthoromycotina</taxon>
        <taxon>Entomophthoromycetes</taxon>
        <taxon>Entomophthorales</taxon>
        <taxon>Entomophthoraceae</taxon>
        <taxon>Entomophthora</taxon>
    </lineage>
</organism>
<dbReference type="EMBL" id="QTSX02006800">
    <property type="protein sequence ID" value="KAJ9052096.1"/>
    <property type="molecule type" value="Genomic_DNA"/>
</dbReference>
<comment type="caution">
    <text evidence="1">The sequence shown here is derived from an EMBL/GenBank/DDBJ whole genome shotgun (WGS) entry which is preliminary data.</text>
</comment>
<proteinExistence type="predicted"/>
<dbReference type="Proteomes" id="UP001165960">
    <property type="component" value="Unassembled WGS sequence"/>
</dbReference>
<keyword evidence="2" id="KW-1185">Reference proteome</keyword>
<evidence type="ECO:0000313" key="1">
    <source>
        <dbReference type="EMBL" id="KAJ9052096.1"/>
    </source>
</evidence>
<reference evidence="1" key="1">
    <citation type="submission" date="2022-04" db="EMBL/GenBank/DDBJ databases">
        <title>Genome of the entomopathogenic fungus Entomophthora muscae.</title>
        <authorList>
            <person name="Elya C."/>
            <person name="Lovett B.R."/>
            <person name="Lee E."/>
            <person name="Macias A.M."/>
            <person name="Hajek A.E."/>
            <person name="De Bivort B.L."/>
            <person name="Kasson M.T."/>
            <person name="De Fine Licht H.H."/>
            <person name="Stajich J.E."/>
        </authorList>
    </citation>
    <scope>NUCLEOTIDE SEQUENCE</scope>
    <source>
        <strain evidence="1">Berkeley</strain>
    </source>
</reference>
<protein>
    <submittedName>
        <fullName evidence="1">Uncharacterized protein</fullName>
    </submittedName>
</protein>
<evidence type="ECO:0000313" key="2">
    <source>
        <dbReference type="Proteomes" id="UP001165960"/>
    </source>
</evidence>
<sequence length="72" mass="7953">MTTPIIWSLVMTKETLWELVNRNPTPLGIAFATTFSGQSPTLLQEPPLPEITGPPIEEEILDLTIVPNVLNL</sequence>
<name>A0ACC2RPT5_9FUNG</name>